<name>A0A5S6QPH0_TRIMR</name>
<keyword evidence="1" id="KW-1185">Reference proteome</keyword>
<proteinExistence type="predicted"/>
<sequence length="95" mass="10168">MNTHSLGPHGFHSLRMSRAQSVDEADGVVVLRQTEVPAPFVGNFGGLKSDVIFDHRDYGGTAEIRNYHKETFAGFAADAPENLLLGKAAASVVLS</sequence>
<protein>
    <submittedName>
        <fullName evidence="2">Uncharacterized protein</fullName>
    </submittedName>
</protein>
<accession>A0A5S6QPH0</accession>
<dbReference type="Proteomes" id="UP000046395">
    <property type="component" value="Unassembled WGS sequence"/>
</dbReference>
<evidence type="ECO:0000313" key="1">
    <source>
        <dbReference type="Proteomes" id="UP000046395"/>
    </source>
</evidence>
<dbReference type="WBParaSite" id="TMUE_2000008767.1">
    <property type="protein sequence ID" value="TMUE_2000008767.1"/>
    <property type="gene ID" value="WBGene00294615"/>
</dbReference>
<organism evidence="1 2">
    <name type="scientific">Trichuris muris</name>
    <name type="common">Mouse whipworm</name>
    <dbReference type="NCBI Taxonomy" id="70415"/>
    <lineage>
        <taxon>Eukaryota</taxon>
        <taxon>Metazoa</taxon>
        <taxon>Ecdysozoa</taxon>
        <taxon>Nematoda</taxon>
        <taxon>Enoplea</taxon>
        <taxon>Dorylaimia</taxon>
        <taxon>Trichinellida</taxon>
        <taxon>Trichuridae</taxon>
        <taxon>Trichuris</taxon>
    </lineage>
</organism>
<evidence type="ECO:0000313" key="2">
    <source>
        <dbReference type="WBParaSite" id="TMUE_2000008767.1"/>
    </source>
</evidence>
<dbReference type="AlphaFoldDB" id="A0A5S6QPH0"/>
<reference evidence="2" key="1">
    <citation type="submission" date="2019-12" db="UniProtKB">
        <authorList>
            <consortium name="WormBaseParasite"/>
        </authorList>
    </citation>
    <scope>IDENTIFICATION</scope>
</reference>